<keyword evidence="9 14" id="KW-1133">Transmembrane helix</keyword>
<evidence type="ECO:0000256" key="6">
    <source>
        <dbReference type="ARBA" id="ARBA00022679"/>
    </source>
</evidence>
<evidence type="ECO:0000256" key="7">
    <source>
        <dbReference type="ARBA" id="ARBA00022692"/>
    </source>
</evidence>
<evidence type="ECO:0000256" key="13">
    <source>
        <dbReference type="SAM" id="MobiDB-lite"/>
    </source>
</evidence>
<feature type="transmembrane region" description="Helical" evidence="14">
    <location>
        <begin position="1035"/>
        <end position="1055"/>
    </location>
</feature>
<proteinExistence type="inferred from homology"/>
<dbReference type="Gene3D" id="3.40.50.2300">
    <property type="match status" value="1"/>
</dbReference>
<keyword evidence="17" id="KW-1185">Reference proteome</keyword>
<protein>
    <submittedName>
        <fullName evidence="16">Chitin synthase</fullName>
    </submittedName>
</protein>
<keyword evidence="8" id="KW-0378">Hydrolase</keyword>
<dbReference type="Pfam" id="PF01644">
    <property type="entry name" value="Chitin_synth_1"/>
    <property type="match status" value="1"/>
</dbReference>
<keyword evidence="4" id="KW-1003">Cell membrane</keyword>
<keyword evidence="5" id="KW-0328">Glycosyltransferase</keyword>
<evidence type="ECO:0000256" key="1">
    <source>
        <dbReference type="ARBA" id="ARBA00004496"/>
    </source>
</evidence>
<dbReference type="InterPro" id="IPR029044">
    <property type="entry name" value="Nucleotide-diphossugar_trans"/>
</dbReference>
<comment type="subcellular location">
    <subcellularLocation>
        <location evidence="2">Cell membrane</location>
        <topology evidence="2">Multi-pass membrane protein</topology>
    </subcellularLocation>
    <subcellularLocation>
        <location evidence="1">Cytoplasm</location>
    </subcellularLocation>
</comment>
<dbReference type="GO" id="GO:0005737">
    <property type="term" value="C:cytoplasm"/>
    <property type="evidence" value="ECO:0007669"/>
    <property type="project" value="UniProtKB-SubCell"/>
</dbReference>
<dbReference type="CDD" id="cd22541">
    <property type="entry name" value="SP5_N"/>
    <property type="match status" value="1"/>
</dbReference>
<feature type="transmembrane region" description="Helical" evidence="14">
    <location>
        <begin position="749"/>
        <end position="768"/>
    </location>
</feature>
<dbReference type="InterPro" id="IPR036196">
    <property type="entry name" value="Ptyr_pPase_sf"/>
</dbReference>
<feature type="region of interest" description="Disordered" evidence="13">
    <location>
        <begin position="126"/>
        <end position="243"/>
    </location>
</feature>
<evidence type="ECO:0000256" key="14">
    <source>
        <dbReference type="SAM" id="Phobius"/>
    </source>
</evidence>
<gene>
    <name evidence="16" type="ORF">Dda_7712</name>
</gene>
<dbReference type="GO" id="GO:0004100">
    <property type="term" value="F:chitin synthase activity"/>
    <property type="evidence" value="ECO:0007669"/>
    <property type="project" value="InterPro"/>
</dbReference>
<feature type="transmembrane region" description="Helical" evidence="14">
    <location>
        <begin position="907"/>
        <end position="926"/>
    </location>
</feature>
<feature type="transmembrane region" description="Helical" evidence="14">
    <location>
        <begin position="824"/>
        <end position="843"/>
    </location>
</feature>
<dbReference type="CDD" id="cd16343">
    <property type="entry name" value="LMWPTP"/>
    <property type="match status" value="1"/>
</dbReference>
<dbReference type="Pfam" id="PF08407">
    <property type="entry name" value="Chitin_synth_1N"/>
    <property type="match status" value="1"/>
</dbReference>
<dbReference type="GO" id="GO:0004726">
    <property type="term" value="F:non-membrane spanning protein tyrosine phosphatase activity"/>
    <property type="evidence" value="ECO:0007669"/>
    <property type="project" value="InterPro"/>
</dbReference>
<evidence type="ECO:0000256" key="10">
    <source>
        <dbReference type="ARBA" id="ARBA00023136"/>
    </source>
</evidence>
<dbReference type="SUPFAM" id="SSF52788">
    <property type="entry name" value="Phosphotyrosine protein phosphatases I"/>
    <property type="match status" value="1"/>
</dbReference>
<evidence type="ECO:0000256" key="11">
    <source>
        <dbReference type="ARBA" id="ARBA00023316"/>
    </source>
</evidence>
<evidence type="ECO:0000256" key="4">
    <source>
        <dbReference type="ARBA" id="ARBA00022475"/>
    </source>
</evidence>
<feature type="transmembrane region" description="Helical" evidence="14">
    <location>
        <begin position="788"/>
        <end position="812"/>
    </location>
</feature>
<evidence type="ECO:0000256" key="9">
    <source>
        <dbReference type="ARBA" id="ARBA00022989"/>
    </source>
</evidence>
<evidence type="ECO:0000256" key="5">
    <source>
        <dbReference type="ARBA" id="ARBA00022676"/>
    </source>
</evidence>
<evidence type="ECO:0000313" key="17">
    <source>
        <dbReference type="Proteomes" id="UP001221413"/>
    </source>
</evidence>
<dbReference type="PRINTS" id="PR00719">
    <property type="entry name" value="LMWPTPASE"/>
</dbReference>
<dbReference type="PANTHER" id="PTHR22914:SF9">
    <property type="entry name" value="CHITIN SYNTHASE 1"/>
    <property type="match status" value="1"/>
</dbReference>
<evidence type="ECO:0000256" key="3">
    <source>
        <dbReference type="ARBA" id="ARBA00011063"/>
    </source>
</evidence>
<dbReference type="CDD" id="cd04190">
    <property type="entry name" value="Chitin_synth_C"/>
    <property type="match status" value="1"/>
</dbReference>
<comment type="similarity">
    <text evidence="3">Belongs to the low molecular weight phosphotyrosine protein phosphatase family.</text>
</comment>
<evidence type="ECO:0000313" key="16">
    <source>
        <dbReference type="EMBL" id="KAJ6257922.1"/>
    </source>
</evidence>
<evidence type="ECO:0000259" key="15">
    <source>
        <dbReference type="SMART" id="SM00226"/>
    </source>
</evidence>
<keyword evidence="6" id="KW-0808">Transferase</keyword>
<dbReference type="Pfam" id="PF01451">
    <property type="entry name" value="LMWPc"/>
    <property type="match status" value="1"/>
</dbReference>
<feature type="transmembrane region" description="Helical" evidence="14">
    <location>
        <begin position="855"/>
        <end position="879"/>
    </location>
</feature>
<evidence type="ECO:0000256" key="12">
    <source>
        <dbReference type="PIRSR" id="PIRSR617867-1"/>
    </source>
</evidence>
<accession>A0AAD6IX04</accession>
<feature type="region of interest" description="Disordered" evidence="13">
    <location>
        <begin position="259"/>
        <end position="344"/>
    </location>
</feature>
<feature type="compositionally biased region" description="Polar residues" evidence="13">
    <location>
        <begin position="277"/>
        <end position="287"/>
    </location>
</feature>
<dbReference type="InterPro" id="IPR004835">
    <property type="entry name" value="Chitin_synth"/>
</dbReference>
<sequence length="1510" mass="168574">MMIARGGFNETLAFVRPFLGLSSWSLSLFDPSLTLTERAQATTTTTWRRGAITNNNLILETDPDPVRSFNLLCSAHRPHLPLASLPPASSTSDRQYPFPVLTPSLEPFHPLRSLLLFSLRNDARQPQLTTSSNQPSNSGLKKPPSMAHRNNNDPYSRLDFDGAGSYDPPSPIHSPIQSPPHMDHHHYNNRTPSPGRPLQSQSPFRDPLPYNAPPPVNPFDGYGEPQRLHTPGLGPAHGNYHEDDMALQPTYSVQNLAHSYHQHGQQPSLAAHDPGQYGQNPAYSSQDPDFDDPYQPSPLEESYPMHQYNDPNYDKDYDDSQPILPAPQGFPEGQQDPGYFPQSASPAPAIKRWKTVKKVELYHGNLVLDCPVPKKLLAQMPRQNAREFTHMRYTAATCDPADFLKERFTLRQQLFSKPRHTELFIVVTMYNEDEILFARTMRGVIKNIQYMCSRTRSQTWGDEGWKKIVVCVVSDGRMKINPRTRSCLAAMGCYQDGIAKNLVGDKPVTAHIYEYTTQVNLEVKGDLIDVQPGGKNSVPMQVLFCLKEKNQKKINSHRWFFQAFGEVLNPSICVLIDAGTKPGGQSIYHLWKAFELNPACGGACGEIKAMLGTGWKHLRNPLVATQNFEYKMSNILDKPLESAFGFISVLPGAFSAYRFAALQSRKGLPGDITNIPEGPLEKYFKGESMHGADSGFFNANMYLAEDRILCFELVTKRNCDWVLTYVKSSYAETDVPDRMPELILQRRRWLNGSFFAAVYALVHAFDIWRSKHSFLRKLMFHVEFFYQFVFMLFSWFALSNFFLVFKILTASLGDPSVRFTPGKVLSVVFEWLYLGILLTCFILSLGNRPQGSNRYYMTMVIFWAVIMVYLLFAAIFVSVRAVESVISNTEGPITINILFQNRIFRDLLISLCSTYVIYFVASFLFWEPWHMFTSFLQYLLLSPSYVNVLNVYAFCNTHDISWGTKGDDKVATDLGVVKVQEGGKVDVNIPSDDGDLDAEYTKQVNVLRAKYIPPPKVPKPEEVQEDYYKGVRSSVVLLWMFTNFGLAAVVLNSAGLDRLGVGPGSEQRAAIYLSVVLWSVAALSAFRFAGSCWFLIVRMAYESNGSSPMAEAVFKHVAAENNLLDRFDKIDSAGTAAYHAGEPPDSRSAAVCAAKGVPVDHVARRVTTRDFRTFDYILAMDESNLRDLKDKRPADATGVKVLMFGDFEDGGVKGVVVEDPYYGGRSGFQANFKQCERYSRNFMREVLGAEIKTGIAQAASSRQLVTDTHLVYIARFGSGTHTFCRFRFSSFSRASRSSVFVSFSRTLIDVYGRLRMSMRFLARFSASFSGLPRPTQACEMYVFSGSKFFDFLCWLFRREAHLDERVGERFACDLPGERAEFLDGGLEVVGAAEVFFFLALDLFGAGEAAAAFDHADAVAAHEGGFAGVQAAFFEDGDAVSRALEDWRGRQRAVFVFAIFFGGAAGCVGAEDGGGGELAAVHCDAGGGGFFLGGFFGEQLADGEGYAFGAF</sequence>
<keyword evidence="7 14" id="KW-0812">Transmembrane</keyword>
<dbReference type="GO" id="GO:0030428">
    <property type="term" value="C:cell septum"/>
    <property type="evidence" value="ECO:0007669"/>
    <property type="project" value="TreeGrafter"/>
</dbReference>
<keyword evidence="11" id="KW-0961">Cell wall biogenesis/degradation</keyword>
<dbReference type="PRINTS" id="PR00720">
    <property type="entry name" value="MAMMALPTPASE"/>
</dbReference>
<dbReference type="GO" id="GO:0003993">
    <property type="term" value="F:acid phosphatase activity"/>
    <property type="evidence" value="ECO:0007669"/>
    <property type="project" value="InterPro"/>
</dbReference>
<feature type="active site" description="Proton donor" evidence="12">
    <location>
        <position position="1219"/>
    </location>
</feature>
<dbReference type="InterPro" id="IPR017867">
    <property type="entry name" value="Tyr_phospatase_low_mol_wt"/>
</dbReference>
<dbReference type="GO" id="GO:0071555">
    <property type="term" value="P:cell wall organization"/>
    <property type="evidence" value="ECO:0007669"/>
    <property type="project" value="UniProtKB-KW"/>
</dbReference>
<reference evidence="16" key="1">
    <citation type="submission" date="2023-01" db="EMBL/GenBank/DDBJ databases">
        <title>The chitinases involved in constricting ring structure development in the nematode-trapping fungus Drechslerella dactyloides.</title>
        <authorList>
            <person name="Wang R."/>
            <person name="Zhang L."/>
            <person name="Tang P."/>
            <person name="Li S."/>
            <person name="Liang L."/>
        </authorList>
    </citation>
    <scope>NUCLEOTIDE SEQUENCE</scope>
    <source>
        <strain evidence="16">YMF1.00031</strain>
    </source>
</reference>
<dbReference type="InterPro" id="IPR023485">
    <property type="entry name" value="Ptyr_pPase"/>
</dbReference>
<dbReference type="SMART" id="SM00226">
    <property type="entry name" value="LMWPc"/>
    <property type="match status" value="1"/>
</dbReference>
<dbReference type="GO" id="GO:0005886">
    <property type="term" value="C:plasma membrane"/>
    <property type="evidence" value="ECO:0007669"/>
    <property type="project" value="UniProtKB-SubCell"/>
</dbReference>
<name>A0AAD6IX04_DREDA</name>
<organism evidence="16 17">
    <name type="scientific">Drechslerella dactyloides</name>
    <name type="common">Nematode-trapping fungus</name>
    <name type="synonym">Arthrobotrys dactyloides</name>
    <dbReference type="NCBI Taxonomy" id="74499"/>
    <lineage>
        <taxon>Eukaryota</taxon>
        <taxon>Fungi</taxon>
        <taxon>Dikarya</taxon>
        <taxon>Ascomycota</taxon>
        <taxon>Pezizomycotina</taxon>
        <taxon>Orbiliomycetes</taxon>
        <taxon>Orbiliales</taxon>
        <taxon>Orbiliaceae</taxon>
        <taxon>Drechslerella</taxon>
    </lineage>
</organism>
<feature type="domain" description="Phosphotyrosine protein phosphatase I" evidence="15">
    <location>
        <begin position="1107"/>
        <end position="1245"/>
    </location>
</feature>
<feature type="compositionally biased region" description="Polar residues" evidence="13">
    <location>
        <begin position="126"/>
        <end position="139"/>
    </location>
</feature>
<evidence type="ECO:0000256" key="8">
    <source>
        <dbReference type="ARBA" id="ARBA00022801"/>
    </source>
</evidence>
<dbReference type="InterPro" id="IPR013616">
    <property type="entry name" value="Chitin_synth_N"/>
</dbReference>
<dbReference type="InterPro" id="IPR002115">
    <property type="entry name" value="Tyr_Pase_low_mol_wt_mml"/>
</dbReference>
<dbReference type="EMBL" id="JAQGDS010000010">
    <property type="protein sequence ID" value="KAJ6257922.1"/>
    <property type="molecule type" value="Genomic_DNA"/>
</dbReference>
<dbReference type="PANTHER" id="PTHR22914">
    <property type="entry name" value="CHITIN SYNTHASE"/>
    <property type="match status" value="1"/>
</dbReference>
<keyword evidence="10 14" id="KW-0472">Membrane</keyword>
<dbReference type="Proteomes" id="UP001221413">
    <property type="component" value="Unassembled WGS sequence"/>
</dbReference>
<comment type="caution">
    <text evidence="16">The sequence shown here is derived from an EMBL/GenBank/DDBJ whole genome shotgun (WGS) entry which is preliminary data.</text>
</comment>
<dbReference type="GO" id="GO:0006031">
    <property type="term" value="P:chitin biosynthetic process"/>
    <property type="evidence" value="ECO:0007669"/>
    <property type="project" value="TreeGrafter"/>
</dbReference>
<feature type="compositionally biased region" description="Polar residues" evidence="13">
    <location>
        <begin position="259"/>
        <end position="268"/>
    </location>
</feature>
<dbReference type="SUPFAM" id="SSF53448">
    <property type="entry name" value="Nucleotide-diphospho-sugar transferases"/>
    <property type="match status" value="1"/>
</dbReference>
<evidence type="ECO:0000256" key="2">
    <source>
        <dbReference type="ARBA" id="ARBA00004651"/>
    </source>
</evidence>
<feature type="transmembrane region" description="Helical" evidence="14">
    <location>
        <begin position="1075"/>
        <end position="1097"/>
    </location>
</feature>